<dbReference type="InterPro" id="IPR037923">
    <property type="entry name" value="HTH-like"/>
</dbReference>
<feature type="domain" description="HTH araC/xylS-type" evidence="5">
    <location>
        <begin position="188"/>
        <end position="286"/>
    </location>
</feature>
<evidence type="ECO:0000256" key="2">
    <source>
        <dbReference type="ARBA" id="ARBA00023125"/>
    </source>
</evidence>
<dbReference type="SUPFAM" id="SSF46689">
    <property type="entry name" value="Homeodomain-like"/>
    <property type="match status" value="2"/>
</dbReference>
<evidence type="ECO:0000313" key="7">
    <source>
        <dbReference type="Proteomes" id="UP000726105"/>
    </source>
</evidence>
<evidence type="ECO:0000256" key="4">
    <source>
        <dbReference type="SAM" id="MobiDB-lite"/>
    </source>
</evidence>
<proteinExistence type="predicted"/>
<dbReference type="SUPFAM" id="SSF51215">
    <property type="entry name" value="Regulatory protein AraC"/>
    <property type="match status" value="1"/>
</dbReference>
<gene>
    <name evidence="6" type="ORF">IPI13_16625</name>
</gene>
<dbReference type="SMART" id="SM00342">
    <property type="entry name" value="HTH_ARAC"/>
    <property type="match status" value="1"/>
</dbReference>
<dbReference type="InterPro" id="IPR050204">
    <property type="entry name" value="AraC_XylS_family_regulators"/>
</dbReference>
<sequence length="305" mass="33471">MYLRDGFPGQRLRVLPRPLVYAALNQPVLGRLLVTDAGYFPRASAHGRSRPQGAPEAVVILCVSGAGVVDLGDTTVRVDKGSAVVLPPGVRHRYRAEARDPWTIWWAHVMGADVPEFMTAILGDPANPLIPVRNIFRSALALEDTVQALETDETDASLLRASAAMWSLLASFASDRLRGPAGNADRIGLVQDYLRANLQTKDTVTGLARMANLSTSHFSALFKSTTGVSVMEYLQRLRSARARELLTTTDAPIGEIAASVGYEDPLYFSRLFRRLNGMSASEFRRAQRGADVDPVDDEPEHRRWS</sequence>
<keyword evidence="3" id="KW-0804">Transcription</keyword>
<protein>
    <submittedName>
        <fullName evidence="6">AraC family transcriptional regulator</fullName>
    </submittedName>
</protein>
<dbReference type="InterPro" id="IPR018060">
    <property type="entry name" value="HTH_AraC"/>
</dbReference>
<dbReference type="Proteomes" id="UP000726105">
    <property type="component" value="Unassembled WGS sequence"/>
</dbReference>
<evidence type="ECO:0000313" key="6">
    <source>
        <dbReference type="EMBL" id="MBK7274699.1"/>
    </source>
</evidence>
<dbReference type="InterPro" id="IPR003313">
    <property type="entry name" value="AraC-bd"/>
</dbReference>
<dbReference type="InterPro" id="IPR020449">
    <property type="entry name" value="Tscrpt_reg_AraC-type_HTH"/>
</dbReference>
<evidence type="ECO:0000259" key="5">
    <source>
        <dbReference type="PROSITE" id="PS01124"/>
    </source>
</evidence>
<dbReference type="Pfam" id="PF02311">
    <property type="entry name" value="AraC_binding"/>
    <property type="match status" value="1"/>
</dbReference>
<dbReference type="PROSITE" id="PS01124">
    <property type="entry name" value="HTH_ARAC_FAMILY_2"/>
    <property type="match status" value="1"/>
</dbReference>
<evidence type="ECO:0000256" key="3">
    <source>
        <dbReference type="ARBA" id="ARBA00023163"/>
    </source>
</evidence>
<dbReference type="InterPro" id="IPR009057">
    <property type="entry name" value="Homeodomain-like_sf"/>
</dbReference>
<feature type="region of interest" description="Disordered" evidence="4">
    <location>
        <begin position="286"/>
        <end position="305"/>
    </location>
</feature>
<dbReference type="GO" id="GO:0003700">
    <property type="term" value="F:DNA-binding transcription factor activity"/>
    <property type="evidence" value="ECO:0007669"/>
    <property type="project" value="InterPro"/>
</dbReference>
<keyword evidence="2" id="KW-0238">DNA-binding</keyword>
<accession>A0A935IRA1</accession>
<keyword evidence="1" id="KW-0805">Transcription regulation</keyword>
<dbReference type="Gene3D" id="1.10.10.60">
    <property type="entry name" value="Homeodomain-like"/>
    <property type="match status" value="2"/>
</dbReference>
<evidence type="ECO:0000256" key="1">
    <source>
        <dbReference type="ARBA" id="ARBA00023015"/>
    </source>
</evidence>
<reference evidence="6 7" key="1">
    <citation type="submission" date="2020-10" db="EMBL/GenBank/DDBJ databases">
        <title>Connecting structure to function with the recovery of over 1000 high-quality activated sludge metagenome-assembled genomes encoding full-length rRNA genes using long-read sequencing.</title>
        <authorList>
            <person name="Singleton C.M."/>
            <person name="Petriglieri F."/>
            <person name="Kristensen J.M."/>
            <person name="Kirkegaard R.H."/>
            <person name="Michaelsen T.Y."/>
            <person name="Andersen M.H."/>
            <person name="Karst S.M."/>
            <person name="Dueholm M.S."/>
            <person name="Nielsen P.H."/>
            <person name="Albertsen M."/>
        </authorList>
    </citation>
    <scope>NUCLEOTIDE SEQUENCE [LARGE SCALE GENOMIC DNA]</scope>
    <source>
        <strain evidence="6">Ega_18-Q3-R5-49_MAXAC.001</strain>
    </source>
</reference>
<dbReference type="Gene3D" id="2.60.120.280">
    <property type="entry name" value="Regulatory protein AraC"/>
    <property type="match status" value="1"/>
</dbReference>
<comment type="caution">
    <text evidence="6">The sequence shown here is derived from an EMBL/GenBank/DDBJ whole genome shotgun (WGS) entry which is preliminary data.</text>
</comment>
<dbReference type="GO" id="GO:0043565">
    <property type="term" value="F:sequence-specific DNA binding"/>
    <property type="evidence" value="ECO:0007669"/>
    <property type="project" value="InterPro"/>
</dbReference>
<dbReference type="EMBL" id="JADJIB010000011">
    <property type="protein sequence ID" value="MBK7274699.1"/>
    <property type="molecule type" value="Genomic_DNA"/>
</dbReference>
<dbReference type="PANTHER" id="PTHR46796">
    <property type="entry name" value="HTH-TYPE TRANSCRIPTIONAL ACTIVATOR RHAS-RELATED"/>
    <property type="match status" value="1"/>
</dbReference>
<organism evidence="6 7">
    <name type="scientific">Candidatus Phosphoribacter hodrii</name>
    <dbReference type="NCBI Taxonomy" id="2953743"/>
    <lineage>
        <taxon>Bacteria</taxon>
        <taxon>Bacillati</taxon>
        <taxon>Actinomycetota</taxon>
        <taxon>Actinomycetes</taxon>
        <taxon>Micrococcales</taxon>
        <taxon>Dermatophilaceae</taxon>
        <taxon>Candidatus Phosphoribacter</taxon>
    </lineage>
</organism>
<dbReference type="CDD" id="cd06986">
    <property type="entry name" value="cupin_MmsR-like_N"/>
    <property type="match status" value="1"/>
</dbReference>
<name>A0A935IRA1_9MICO</name>
<dbReference type="PRINTS" id="PR00032">
    <property type="entry name" value="HTHARAC"/>
</dbReference>
<dbReference type="AlphaFoldDB" id="A0A935IRA1"/>
<dbReference type="Pfam" id="PF12833">
    <property type="entry name" value="HTH_18"/>
    <property type="match status" value="1"/>
</dbReference>
<dbReference type="PANTHER" id="PTHR46796:SF7">
    <property type="entry name" value="ARAC FAMILY TRANSCRIPTIONAL REGULATOR"/>
    <property type="match status" value="1"/>
</dbReference>